<evidence type="ECO:0008006" key="10">
    <source>
        <dbReference type="Google" id="ProtNLM"/>
    </source>
</evidence>
<keyword evidence="3" id="KW-0813">Transport</keyword>
<keyword evidence="6 8" id="KW-1133">Transmembrane helix</keyword>
<gene>
    <name evidence="9" type="ORF">ENU66_00560</name>
</gene>
<dbReference type="Pfam" id="PF03547">
    <property type="entry name" value="Mem_trans"/>
    <property type="match status" value="1"/>
</dbReference>
<evidence type="ECO:0000256" key="2">
    <source>
        <dbReference type="ARBA" id="ARBA00010145"/>
    </source>
</evidence>
<reference evidence="9" key="1">
    <citation type="journal article" date="2020" name="mSystems">
        <title>Genome- and Community-Level Interaction Insights into Carbon Utilization and Element Cycling Functions of Hydrothermarchaeota in Hydrothermal Sediment.</title>
        <authorList>
            <person name="Zhou Z."/>
            <person name="Liu Y."/>
            <person name="Xu W."/>
            <person name="Pan J."/>
            <person name="Luo Z.H."/>
            <person name="Li M."/>
        </authorList>
    </citation>
    <scope>NUCLEOTIDE SEQUENCE [LARGE SCALE GENOMIC DNA]</scope>
    <source>
        <strain evidence="9">SpSt-69</strain>
    </source>
</reference>
<sequence>MFSVSVQIFLVITAGFIFRHLGVFKEGDERVFNAYVYYVALPAFLFLELSYLPLTNETLKVIAVVTLPIVAILILYWFFAKLLKFDRRFFVTLSLSTAFGSTAFFGIPYVTFSYPQRESLQLAALIASVSGIVGLTTVITLLELYSAKGLKAKALLKIMVNRFKKNPLILSIAFGFLSNVMNLRVSGGIYKGLDMIGKSTAVIAIFMLGLFLYGREYKKIWQGFIFSLPRALLLPLLTYVFARLFGLTSTSLAITVLLSGMPVALTMITITQKYEFEVDLFANLILVSTLFSLVYLNLLKSFVVR</sequence>
<organism evidence="9">
    <name type="scientific">candidate division WOR-3 bacterium</name>
    <dbReference type="NCBI Taxonomy" id="2052148"/>
    <lineage>
        <taxon>Bacteria</taxon>
        <taxon>Bacteria division WOR-3</taxon>
    </lineage>
</organism>
<keyword evidence="7 8" id="KW-0472">Membrane</keyword>
<name>A0A7V4E3Q9_UNCW3</name>
<comment type="subcellular location">
    <subcellularLocation>
        <location evidence="1">Cell membrane</location>
        <topology evidence="1">Multi-pass membrane protein</topology>
    </subcellularLocation>
</comment>
<dbReference type="GO" id="GO:0005886">
    <property type="term" value="C:plasma membrane"/>
    <property type="evidence" value="ECO:0007669"/>
    <property type="project" value="UniProtKB-SubCell"/>
</dbReference>
<feature type="transmembrane region" description="Helical" evidence="8">
    <location>
        <begin position="195"/>
        <end position="213"/>
    </location>
</feature>
<feature type="transmembrane region" description="Helical" evidence="8">
    <location>
        <begin position="6"/>
        <end position="23"/>
    </location>
</feature>
<proteinExistence type="inferred from homology"/>
<evidence type="ECO:0000256" key="4">
    <source>
        <dbReference type="ARBA" id="ARBA00022475"/>
    </source>
</evidence>
<evidence type="ECO:0000313" key="9">
    <source>
        <dbReference type="EMBL" id="HGL16825.1"/>
    </source>
</evidence>
<dbReference type="EMBL" id="DTDJ01000006">
    <property type="protein sequence ID" value="HGL16825.1"/>
    <property type="molecule type" value="Genomic_DNA"/>
</dbReference>
<evidence type="ECO:0000256" key="7">
    <source>
        <dbReference type="ARBA" id="ARBA00023136"/>
    </source>
</evidence>
<feature type="transmembrane region" description="Helical" evidence="8">
    <location>
        <begin position="280"/>
        <end position="299"/>
    </location>
</feature>
<accession>A0A7V4E3Q9</accession>
<keyword evidence="5 8" id="KW-0812">Transmembrane</keyword>
<protein>
    <recommendedName>
        <fullName evidence="10">AEC family transporter</fullName>
    </recommendedName>
</protein>
<evidence type="ECO:0000256" key="5">
    <source>
        <dbReference type="ARBA" id="ARBA00022692"/>
    </source>
</evidence>
<feature type="transmembrane region" description="Helical" evidence="8">
    <location>
        <begin position="122"/>
        <end position="145"/>
    </location>
</feature>
<feature type="transmembrane region" description="Helical" evidence="8">
    <location>
        <begin position="58"/>
        <end position="78"/>
    </location>
</feature>
<dbReference type="AlphaFoldDB" id="A0A7V4E3Q9"/>
<dbReference type="PANTHER" id="PTHR36838">
    <property type="entry name" value="AUXIN EFFLUX CARRIER FAMILY PROTEIN"/>
    <property type="match status" value="1"/>
</dbReference>
<feature type="transmembrane region" description="Helical" evidence="8">
    <location>
        <begin position="220"/>
        <end position="241"/>
    </location>
</feature>
<keyword evidence="4" id="KW-1003">Cell membrane</keyword>
<dbReference type="Gene3D" id="1.20.1530.20">
    <property type="match status" value="1"/>
</dbReference>
<evidence type="ECO:0000256" key="3">
    <source>
        <dbReference type="ARBA" id="ARBA00022448"/>
    </source>
</evidence>
<dbReference type="PANTHER" id="PTHR36838:SF3">
    <property type="entry name" value="TRANSPORTER AUXIN EFFLUX CARRIER EC FAMILY"/>
    <property type="match status" value="1"/>
</dbReference>
<dbReference type="GO" id="GO:0055085">
    <property type="term" value="P:transmembrane transport"/>
    <property type="evidence" value="ECO:0007669"/>
    <property type="project" value="InterPro"/>
</dbReference>
<evidence type="ECO:0000256" key="8">
    <source>
        <dbReference type="SAM" id="Phobius"/>
    </source>
</evidence>
<feature type="transmembrane region" description="Helical" evidence="8">
    <location>
        <begin position="35"/>
        <end position="52"/>
    </location>
</feature>
<comment type="similarity">
    <text evidence="2">Belongs to the auxin efflux carrier (TC 2.A.69) family.</text>
</comment>
<comment type="caution">
    <text evidence="9">The sequence shown here is derived from an EMBL/GenBank/DDBJ whole genome shotgun (WGS) entry which is preliminary data.</text>
</comment>
<feature type="transmembrane region" description="Helical" evidence="8">
    <location>
        <begin position="90"/>
        <end position="110"/>
    </location>
</feature>
<feature type="transmembrane region" description="Helical" evidence="8">
    <location>
        <begin position="166"/>
        <end position="183"/>
    </location>
</feature>
<dbReference type="InterPro" id="IPR038770">
    <property type="entry name" value="Na+/solute_symporter_sf"/>
</dbReference>
<evidence type="ECO:0000256" key="1">
    <source>
        <dbReference type="ARBA" id="ARBA00004651"/>
    </source>
</evidence>
<feature type="transmembrane region" description="Helical" evidence="8">
    <location>
        <begin position="247"/>
        <end position="268"/>
    </location>
</feature>
<dbReference type="InterPro" id="IPR004776">
    <property type="entry name" value="Mem_transp_PIN-like"/>
</dbReference>
<evidence type="ECO:0000256" key="6">
    <source>
        <dbReference type="ARBA" id="ARBA00022989"/>
    </source>
</evidence>